<dbReference type="GO" id="GO:0005737">
    <property type="term" value="C:cytoplasm"/>
    <property type="evidence" value="ECO:0007669"/>
    <property type="project" value="TreeGrafter"/>
</dbReference>
<dbReference type="GO" id="GO:0000724">
    <property type="term" value="P:double-strand break repair via homologous recombination"/>
    <property type="evidence" value="ECO:0007669"/>
    <property type="project" value="TreeGrafter"/>
</dbReference>
<evidence type="ECO:0000256" key="6">
    <source>
        <dbReference type="ARBA" id="ARBA00034617"/>
    </source>
</evidence>
<dbReference type="SMART" id="SM00490">
    <property type="entry name" value="HELICc"/>
    <property type="match status" value="1"/>
</dbReference>
<feature type="compositionally biased region" description="Pro residues" evidence="8">
    <location>
        <begin position="1"/>
        <end position="11"/>
    </location>
</feature>
<evidence type="ECO:0000256" key="2">
    <source>
        <dbReference type="ARBA" id="ARBA00022741"/>
    </source>
</evidence>
<feature type="compositionally biased region" description="Basic and acidic residues" evidence="8">
    <location>
        <begin position="36"/>
        <end position="46"/>
    </location>
</feature>
<dbReference type="Pfam" id="PF00271">
    <property type="entry name" value="Helicase_C"/>
    <property type="match status" value="1"/>
</dbReference>
<dbReference type="AlphaFoldDB" id="A0A8H6HG14"/>
<keyword evidence="4" id="KW-0238">DNA-binding</keyword>
<accession>A0A8H6HG14</accession>
<name>A0A8H6HG14_9AGAR</name>
<organism evidence="11 12">
    <name type="scientific">Ephemerocybe angulata</name>
    <dbReference type="NCBI Taxonomy" id="980116"/>
    <lineage>
        <taxon>Eukaryota</taxon>
        <taxon>Fungi</taxon>
        <taxon>Dikarya</taxon>
        <taxon>Basidiomycota</taxon>
        <taxon>Agaricomycotina</taxon>
        <taxon>Agaricomycetes</taxon>
        <taxon>Agaricomycetidae</taxon>
        <taxon>Agaricales</taxon>
        <taxon>Agaricineae</taxon>
        <taxon>Psathyrellaceae</taxon>
        <taxon>Ephemerocybe</taxon>
    </lineage>
</organism>
<keyword evidence="11" id="KW-0378">Hydrolase</keyword>
<dbReference type="Proteomes" id="UP000521943">
    <property type="component" value="Unassembled WGS sequence"/>
</dbReference>
<evidence type="ECO:0000259" key="9">
    <source>
        <dbReference type="PROSITE" id="PS51192"/>
    </source>
</evidence>
<proteinExistence type="inferred from homology"/>
<dbReference type="PROSITE" id="PS51192">
    <property type="entry name" value="HELICASE_ATP_BIND_1"/>
    <property type="match status" value="1"/>
</dbReference>
<keyword evidence="2" id="KW-0547">Nucleotide-binding</keyword>
<dbReference type="GO" id="GO:0003677">
    <property type="term" value="F:DNA binding"/>
    <property type="evidence" value="ECO:0007669"/>
    <property type="project" value="UniProtKB-KW"/>
</dbReference>
<keyword evidence="5" id="KW-0413">Isomerase</keyword>
<dbReference type="PANTHER" id="PTHR13710">
    <property type="entry name" value="DNA HELICASE RECQ FAMILY MEMBER"/>
    <property type="match status" value="1"/>
</dbReference>
<evidence type="ECO:0000313" key="12">
    <source>
        <dbReference type="Proteomes" id="UP000521943"/>
    </source>
</evidence>
<evidence type="ECO:0000256" key="4">
    <source>
        <dbReference type="ARBA" id="ARBA00023125"/>
    </source>
</evidence>
<feature type="region of interest" description="Disordered" evidence="8">
    <location>
        <begin position="626"/>
        <end position="687"/>
    </location>
</feature>
<protein>
    <recommendedName>
        <fullName evidence="7">DNA 3'-5' helicase</fullName>
        <ecNumber evidence="7">5.6.2.4</ecNumber>
    </recommendedName>
</protein>
<dbReference type="GO" id="GO:0043138">
    <property type="term" value="F:3'-5' DNA helicase activity"/>
    <property type="evidence" value="ECO:0007669"/>
    <property type="project" value="UniProtKB-EC"/>
</dbReference>
<dbReference type="PROSITE" id="PS51194">
    <property type="entry name" value="HELICASE_CTER"/>
    <property type="match status" value="1"/>
</dbReference>
<feature type="domain" description="Helicase ATP-binding" evidence="9">
    <location>
        <begin position="135"/>
        <end position="306"/>
    </location>
</feature>
<reference evidence="11 12" key="1">
    <citation type="submission" date="2020-07" db="EMBL/GenBank/DDBJ databases">
        <title>Comparative genomics of pyrophilous fungi reveals a link between fire events and developmental genes.</title>
        <authorList>
            <consortium name="DOE Joint Genome Institute"/>
            <person name="Steindorff A.S."/>
            <person name="Carver A."/>
            <person name="Calhoun S."/>
            <person name="Stillman K."/>
            <person name="Liu H."/>
            <person name="Lipzen A."/>
            <person name="Pangilinan J."/>
            <person name="Labutti K."/>
            <person name="Bruns T.D."/>
            <person name="Grigoriev I.V."/>
        </authorList>
    </citation>
    <scope>NUCLEOTIDE SEQUENCE [LARGE SCALE GENOMIC DNA]</scope>
    <source>
        <strain evidence="11 12">CBS 144469</strain>
    </source>
</reference>
<evidence type="ECO:0000313" key="11">
    <source>
        <dbReference type="EMBL" id="KAF6746364.1"/>
    </source>
</evidence>
<evidence type="ECO:0000256" key="5">
    <source>
        <dbReference type="ARBA" id="ARBA00023235"/>
    </source>
</evidence>
<dbReference type="OrthoDB" id="10261556at2759"/>
<feature type="compositionally biased region" description="Acidic residues" evidence="8">
    <location>
        <begin position="631"/>
        <end position="640"/>
    </location>
</feature>
<gene>
    <name evidence="11" type="ORF">DFP72DRAFT_1050780</name>
</gene>
<evidence type="ECO:0000256" key="8">
    <source>
        <dbReference type="SAM" id="MobiDB-lite"/>
    </source>
</evidence>
<dbReference type="EC" id="5.6.2.4" evidence="7"/>
<evidence type="ECO:0000256" key="3">
    <source>
        <dbReference type="ARBA" id="ARBA00022840"/>
    </source>
</evidence>
<dbReference type="InterPro" id="IPR001650">
    <property type="entry name" value="Helicase_C-like"/>
</dbReference>
<keyword evidence="3" id="KW-0067">ATP-binding</keyword>
<comment type="similarity">
    <text evidence="1">Belongs to the helicase family. RecQ subfamily.</text>
</comment>
<dbReference type="EMBL" id="JACGCI010000093">
    <property type="protein sequence ID" value="KAF6746364.1"/>
    <property type="molecule type" value="Genomic_DNA"/>
</dbReference>
<dbReference type="PANTHER" id="PTHR13710:SF105">
    <property type="entry name" value="ATP-DEPENDENT DNA HELICASE Q1"/>
    <property type="match status" value="1"/>
</dbReference>
<dbReference type="Pfam" id="PF00270">
    <property type="entry name" value="DEAD"/>
    <property type="match status" value="1"/>
</dbReference>
<sequence length="687" mass="76043">MSPPPSTPIWPPARKKRRVNDENQPPETPGTPTPRTTKEREGELEILRLTSDEPTPLSRRFRNGFVAPSPKTPSHQPYALASTGRKREKPFAFPISTAIRPLDSLSHAEWNALAHKYDLLKENQSLREYQVEGANCIISRKSDLCVVAPTGAGKSTLWTLPLLAREEGISLVVVPFTTLGVQGENRHRNSKIAATFLCSGNASTSVLERIAQGKERHVVYACPEMLETPAVARVLHSTSFQQRLSGVYIDEAHVVLESISWRPSYSRLHLLRKVLGPTIPFVVMSATLPERYRQALVLYAGVRSDFVLISLGNFRKELSTIIKSMQHSARSFLDLRFILGIAERTSVIVYCDDLETLTAMFWWFFKQLASRRLPVSWLNILHAGLSDEHQKRCIDAVNAGRVRILLGSDKIGAGMDFPSIGMVVQFQCRGLSLVRWEQRKGRGARREGLTSTGVILVEKSMLGDSGAPTVKAPKSEDPGLLDLISTDSCLQQCVDKWLENPQRDELLPCSQCSNCNPHLQVVTTHYTFMLENVHKSTSRSSISEKDSEKILDDLKTWRTAQWDAGWKDWPGYGPESLVSTTDLGEISRRALAITTIDHLDAVTSIPHLLELGPSLLAALQASITKHGLQDDNSDDEDSDAQETPPSIPPSSSGPTTLRWSVPESPLTIAAAEGLAEQRKHGAGRKGA</sequence>
<dbReference type="SMART" id="SM00487">
    <property type="entry name" value="DEXDc"/>
    <property type="match status" value="1"/>
</dbReference>
<keyword evidence="12" id="KW-1185">Reference proteome</keyword>
<comment type="catalytic activity">
    <reaction evidence="6">
        <text>Couples ATP hydrolysis with the unwinding of duplex DNA by translocating in the 3'-5' direction.</text>
        <dbReference type="EC" id="5.6.2.4"/>
    </reaction>
</comment>
<dbReference type="GO" id="GO:0009378">
    <property type="term" value="F:four-way junction helicase activity"/>
    <property type="evidence" value="ECO:0007669"/>
    <property type="project" value="TreeGrafter"/>
</dbReference>
<dbReference type="InterPro" id="IPR027417">
    <property type="entry name" value="P-loop_NTPase"/>
</dbReference>
<dbReference type="Gene3D" id="3.40.50.300">
    <property type="entry name" value="P-loop containing nucleotide triphosphate hydrolases"/>
    <property type="match status" value="2"/>
</dbReference>
<dbReference type="GO" id="GO:0005694">
    <property type="term" value="C:chromosome"/>
    <property type="evidence" value="ECO:0007669"/>
    <property type="project" value="TreeGrafter"/>
</dbReference>
<dbReference type="InterPro" id="IPR014001">
    <property type="entry name" value="Helicase_ATP-bd"/>
</dbReference>
<keyword evidence="11" id="KW-0347">Helicase</keyword>
<feature type="domain" description="Helicase C-terminal" evidence="10">
    <location>
        <begin position="334"/>
        <end position="502"/>
    </location>
</feature>
<evidence type="ECO:0000259" key="10">
    <source>
        <dbReference type="PROSITE" id="PS51194"/>
    </source>
</evidence>
<evidence type="ECO:0000256" key="7">
    <source>
        <dbReference type="ARBA" id="ARBA00034808"/>
    </source>
</evidence>
<evidence type="ECO:0000256" key="1">
    <source>
        <dbReference type="ARBA" id="ARBA00005446"/>
    </source>
</evidence>
<dbReference type="GO" id="GO:0005524">
    <property type="term" value="F:ATP binding"/>
    <property type="evidence" value="ECO:0007669"/>
    <property type="project" value="UniProtKB-KW"/>
</dbReference>
<dbReference type="SUPFAM" id="SSF52540">
    <property type="entry name" value="P-loop containing nucleoside triphosphate hydrolases"/>
    <property type="match status" value="1"/>
</dbReference>
<dbReference type="InterPro" id="IPR011545">
    <property type="entry name" value="DEAD/DEAH_box_helicase_dom"/>
</dbReference>
<feature type="region of interest" description="Disordered" evidence="8">
    <location>
        <begin position="1"/>
        <end position="59"/>
    </location>
</feature>
<comment type="caution">
    <text evidence="11">The sequence shown here is derived from an EMBL/GenBank/DDBJ whole genome shotgun (WGS) entry which is preliminary data.</text>
</comment>